<gene>
    <name evidence="1" type="ORF">LCGC14_2781560</name>
</gene>
<dbReference type="GO" id="GO:0006313">
    <property type="term" value="P:DNA transposition"/>
    <property type="evidence" value="ECO:0007669"/>
    <property type="project" value="InterPro"/>
</dbReference>
<dbReference type="EMBL" id="LAZR01051693">
    <property type="protein sequence ID" value="KKK84616.1"/>
    <property type="molecule type" value="Genomic_DNA"/>
</dbReference>
<comment type="caution">
    <text evidence="1">The sequence shown here is derived from an EMBL/GenBank/DDBJ whole genome shotgun (WGS) entry which is preliminary data.</text>
</comment>
<dbReference type="GO" id="GO:0003677">
    <property type="term" value="F:DNA binding"/>
    <property type="evidence" value="ECO:0007669"/>
    <property type="project" value="InterPro"/>
</dbReference>
<organism evidence="1">
    <name type="scientific">marine sediment metagenome</name>
    <dbReference type="NCBI Taxonomy" id="412755"/>
    <lineage>
        <taxon>unclassified sequences</taxon>
        <taxon>metagenomes</taxon>
        <taxon>ecological metagenomes</taxon>
    </lineage>
</organism>
<dbReference type="Gene3D" id="3.40.50.620">
    <property type="entry name" value="HUPs"/>
    <property type="match status" value="1"/>
</dbReference>
<sequence>MIRPQANSQKPTTVFVAMSGGVDSSVSAALLKEQGYNVSEAARNLGIHHSSLRRWKKQLETDGNQSFPGKGHMTPDKEELYRLRKEVKKLRMEREILKKAAAFFANEPK</sequence>
<dbReference type="AlphaFoldDB" id="A0A0F9BJP2"/>
<dbReference type="InterPro" id="IPR009057">
    <property type="entry name" value="Homeodomain-like_sf"/>
</dbReference>
<evidence type="ECO:0008006" key="2">
    <source>
        <dbReference type="Google" id="ProtNLM"/>
    </source>
</evidence>
<dbReference type="InterPro" id="IPR014729">
    <property type="entry name" value="Rossmann-like_a/b/a_fold"/>
</dbReference>
<dbReference type="GO" id="GO:0004803">
    <property type="term" value="F:transposase activity"/>
    <property type="evidence" value="ECO:0007669"/>
    <property type="project" value="InterPro"/>
</dbReference>
<evidence type="ECO:0000313" key="1">
    <source>
        <dbReference type="EMBL" id="KKK84616.1"/>
    </source>
</evidence>
<proteinExistence type="predicted"/>
<dbReference type="InterPro" id="IPR002514">
    <property type="entry name" value="Transposase_8"/>
</dbReference>
<protein>
    <recommendedName>
        <fullName evidence="2">Transposase</fullName>
    </recommendedName>
</protein>
<dbReference type="InterPro" id="IPR051839">
    <property type="entry name" value="RD_transcriptional_regulator"/>
</dbReference>
<name>A0A0F9BJP2_9ZZZZ</name>
<reference evidence="1" key="1">
    <citation type="journal article" date="2015" name="Nature">
        <title>Complex archaea that bridge the gap between prokaryotes and eukaryotes.</title>
        <authorList>
            <person name="Spang A."/>
            <person name="Saw J.H."/>
            <person name="Jorgensen S.L."/>
            <person name="Zaremba-Niedzwiedzka K."/>
            <person name="Martijn J."/>
            <person name="Lind A.E."/>
            <person name="van Eijk R."/>
            <person name="Schleper C."/>
            <person name="Guy L."/>
            <person name="Ettema T.J."/>
        </authorList>
    </citation>
    <scope>NUCLEOTIDE SEQUENCE</scope>
</reference>
<dbReference type="PANTHER" id="PTHR33215">
    <property type="entry name" value="PROTEIN DISTAL ANTENNA"/>
    <property type="match status" value="1"/>
</dbReference>
<accession>A0A0F9BJP2</accession>
<dbReference type="SUPFAM" id="SSF46689">
    <property type="entry name" value="Homeodomain-like"/>
    <property type="match status" value="1"/>
</dbReference>
<dbReference type="PANTHER" id="PTHR33215:SF13">
    <property type="entry name" value="PROTEIN DISTAL ANTENNA"/>
    <property type="match status" value="1"/>
</dbReference>
<dbReference type="Pfam" id="PF01527">
    <property type="entry name" value="HTH_Tnp_1"/>
    <property type="match status" value="1"/>
</dbReference>